<dbReference type="AlphaFoldDB" id="A0A1M5JG17"/>
<protein>
    <submittedName>
        <fullName evidence="9">Putative acyl-CoA dehydrogenase</fullName>
    </submittedName>
</protein>
<dbReference type="Pfam" id="PF18158">
    <property type="entry name" value="AidB_N"/>
    <property type="match status" value="1"/>
</dbReference>
<dbReference type="Gene3D" id="1.20.140.10">
    <property type="entry name" value="Butyryl-CoA Dehydrogenase, subunit A, domain 3"/>
    <property type="match status" value="1"/>
</dbReference>
<dbReference type="RefSeq" id="WP_072790416.1">
    <property type="nucleotide sequence ID" value="NZ_FQWM01000001.1"/>
</dbReference>
<dbReference type="SUPFAM" id="SSF47203">
    <property type="entry name" value="Acyl-CoA dehydrogenase C-terminal domain-like"/>
    <property type="match status" value="1"/>
</dbReference>
<keyword evidence="10" id="KW-1185">Reference proteome</keyword>
<dbReference type="STRING" id="870908.SAMN04488044_0649"/>
<evidence type="ECO:0000313" key="9">
    <source>
        <dbReference type="EMBL" id="SHG39526.1"/>
    </source>
</evidence>
<dbReference type="PROSITE" id="PS00072">
    <property type="entry name" value="ACYL_COA_DH_1"/>
    <property type="match status" value="1"/>
</dbReference>
<evidence type="ECO:0000256" key="1">
    <source>
        <dbReference type="ARBA" id="ARBA00001974"/>
    </source>
</evidence>
<reference evidence="10" key="1">
    <citation type="submission" date="2016-11" db="EMBL/GenBank/DDBJ databases">
        <authorList>
            <person name="Varghese N."/>
            <person name="Submissions S."/>
        </authorList>
    </citation>
    <scope>NUCLEOTIDE SEQUENCE [LARGE SCALE GENOMIC DNA]</scope>
    <source>
        <strain evidence="10">DSM 28223</strain>
    </source>
</reference>
<comment type="cofactor">
    <cofactor evidence="1 5">
        <name>FAD</name>
        <dbReference type="ChEBI" id="CHEBI:57692"/>
    </cofactor>
</comment>
<feature type="domain" description="Acyl-CoA oxidase/dehydrogenase middle" evidence="7">
    <location>
        <begin position="182"/>
        <end position="272"/>
    </location>
</feature>
<evidence type="ECO:0000259" key="8">
    <source>
        <dbReference type="Pfam" id="PF18158"/>
    </source>
</evidence>
<dbReference type="GO" id="GO:0003995">
    <property type="term" value="F:acyl-CoA dehydrogenase activity"/>
    <property type="evidence" value="ECO:0007669"/>
    <property type="project" value="InterPro"/>
</dbReference>
<dbReference type="PANTHER" id="PTHR42707:SF3">
    <property type="entry name" value="ACYL-COA DEHYDROGENASE AIDB-RELATED"/>
    <property type="match status" value="1"/>
</dbReference>
<dbReference type="Gene3D" id="6.10.250.600">
    <property type="match status" value="1"/>
</dbReference>
<gene>
    <name evidence="9" type="ORF">SAMN04488044_0649</name>
</gene>
<feature type="domain" description="Acyl-CoA dehydrogenase/oxidase C-terminal" evidence="6">
    <location>
        <begin position="283"/>
        <end position="436"/>
    </location>
</feature>
<keyword evidence="3 5" id="KW-0285">Flavoprotein</keyword>
<name>A0A1M5JG17_9RHOB</name>
<dbReference type="Proteomes" id="UP000184211">
    <property type="component" value="Unassembled WGS sequence"/>
</dbReference>
<dbReference type="InterPro" id="IPR041504">
    <property type="entry name" value="AidB_N"/>
</dbReference>
<evidence type="ECO:0000256" key="3">
    <source>
        <dbReference type="ARBA" id="ARBA00022630"/>
    </source>
</evidence>
<keyword evidence="5" id="KW-0560">Oxidoreductase</keyword>
<feature type="domain" description="Adaptive response protein AidB N-terminal" evidence="8">
    <location>
        <begin position="16"/>
        <end position="167"/>
    </location>
</feature>
<keyword evidence="4 5" id="KW-0274">FAD</keyword>
<dbReference type="InterPro" id="IPR052904">
    <property type="entry name" value="Acyl-CoA_dehydrogenase-like"/>
</dbReference>
<proteinExistence type="inferred from homology"/>
<dbReference type="InterPro" id="IPR036250">
    <property type="entry name" value="AcylCo_DH-like_C"/>
</dbReference>
<evidence type="ECO:0000259" key="7">
    <source>
        <dbReference type="Pfam" id="PF02770"/>
    </source>
</evidence>
<dbReference type="EMBL" id="FQWM01000001">
    <property type="protein sequence ID" value="SHG39526.1"/>
    <property type="molecule type" value="Genomic_DNA"/>
</dbReference>
<sequence length="540" mass="58848">MALPPRDALGTHDVQNQPAGDAAIQYWEGDAYLRSHAAHRGAAEDALQMLCQTYGQPAMAQAAQDARDMPPRLVTHDRYGQRLDEVRYHVGYHGILRTSQQAGYVSSAWANGGGGHVQHAAHVYLLSQIEPGACCPLTMSYAAVPVVGQSDLRESWAAKLLSGRYDASIAPVDQKTGVTLGMALTEKQGGSDLRSNATVAEQDGEHYRLRGHKWFCSAPMSDGFLTTAQTDRGLTCFLVPRWLDGERNGVNLMRLKSKLGNHANASAEIEYDGALAYRIGEEGDGVRTIIQMVHYTRLDTAIAPAGLMRAALREALRWTLHRRAFGARLVDLPLMQSVLADLALDVEAATALSFLVAQSFDGQSEDDRAFARVAVALAKYINNKRAPTVIAECMEVLGGMGYVEETPLPMLYREAPLNGIWEGSGNVICLDILRSLQDPRINDALQARLDAVKGQNVHYDTALAVHRTRWPSGVEEGEARWFCENLGLLLSAVALLEAAPEEISDAYVRSRLSEHRGSFAGAVALYQKEGILRRACGEAA</sequence>
<dbReference type="Pfam" id="PF00441">
    <property type="entry name" value="Acyl-CoA_dh_1"/>
    <property type="match status" value="1"/>
</dbReference>
<evidence type="ECO:0000256" key="4">
    <source>
        <dbReference type="ARBA" id="ARBA00022827"/>
    </source>
</evidence>
<accession>A0A1M5JG17</accession>
<evidence type="ECO:0000256" key="2">
    <source>
        <dbReference type="ARBA" id="ARBA00009347"/>
    </source>
</evidence>
<dbReference type="SUPFAM" id="SSF56645">
    <property type="entry name" value="Acyl-CoA dehydrogenase NM domain-like"/>
    <property type="match status" value="1"/>
</dbReference>
<evidence type="ECO:0000256" key="5">
    <source>
        <dbReference type="RuleBase" id="RU362125"/>
    </source>
</evidence>
<dbReference type="InterPro" id="IPR006091">
    <property type="entry name" value="Acyl-CoA_Oxase/DH_mid-dom"/>
</dbReference>
<dbReference type="OrthoDB" id="9771038at2"/>
<dbReference type="PANTHER" id="PTHR42707">
    <property type="entry name" value="ACYL-COA DEHYDROGENASE"/>
    <property type="match status" value="1"/>
</dbReference>
<organism evidence="9 10">
    <name type="scientific">Cognatishimia maritima</name>
    <dbReference type="NCBI Taxonomy" id="870908"/>
    <lineage>
        <taxon>Bacteria</taxon>
        <taxon>Pseudomonadati</taxon>
        <taxon>Pseudomonadota</taxon>
        <taxon>Alphaproteobacteria</taxon>
        <taxon>Rhodobacterales</taxon>
        <taxon>Paracoccaceae</taxon>
        <taxon>Cognatishimia</taxon>
    </lineage>
</organism>
<dbReference type="InterPro" id="IPR009075">
    <property type="entry name" value="AcylCo_DH/oxidase_C"/>
</dbReference>
<evidence type="ECO:0000259" key="6">
    <source>
        <dbReference type="Pfam" id="PF00441"/>
    </source>
</evidence>
<dbReference type="Gene3D" id="2.40.110.20">
    <property type="match status" value="1"/>
</dbReference>
<dbReference type="Pfam" id="PF02770">
    <property type="entry name" value="Acyl-CoA_dh_M"/>
    <property type="match status" value="1"/>
</dbReference>
<comment type="similarity">
    <text evidence="2 5">Belongs to the acyl-CoA dehydrogenase family.</text>
</comment>
<dbReference type="InterPro" id="IPR006089">
    <property type="entry name" value="Acyl-CoA_DH_CS"/>
</dbReference>
<evidence type="ECO:0000313" key="10">
    <source>
        <dbReference type="Proteomes" id="UP000184211"/>
    </source>
</evidence>
<dbReference type="InterPro" id="IPR009100">
    <property type="entry name" value="AcylCoA_DH/oxidase_NM_dom_sf"/>
</dbReference>